<proteinExistence type="predicted"/>
<organism evidence="7 8">
    <name type="scientific">Amycolatopsis halotolerans</name>
    <dbReference type="NCBI Taxonomy" id="330083"/>
    <lineage>
        <taxon>Bacteria</taxon>
        <taxon>Bacillati</taxon>
        <taxon>Actinomycetota</taxon>
        <taxon>Actinomycetes</taxon>
        <taxon>Pseudonocardiales</taxon>
        <taxon>Pseudonocardiaceae</taxon>
        <taxon>Amycolatopsis</taxon>
    </lineage>
</organism>
<dbReference type="InterPro" id="IPR009057">
    <property type="entry name" value="Homeodomain-like_sf"/>
</dbReference>
<dbReference type="InterPro" id="IPR001647">
    <property type="entry name" value="HTH_TetR"/>
</dbReference>
<dbReference type="InterPro" id="IPR000835">
    <property type="entry name" value="HTH_MarR-typ"/>
</dbReference>
<dbReference type="InterPro" id="IPR011075">
    <property type="entry name" value="TetR_C"/>
</dbReference>
<sequence length="347" mass="38009">MAPETVRRRRGEQLESALLAAGWDELVEAGYARLTMESVAVRARTSEAVLYRRWANKDELVLAAMRRHRDVNPIAAPDTGSLRGDLLAYLTATSEALAGFLAIAAAAAFSGLSFGDGATPGEVRDQIIGDRLLPRGAIYQRAQDRGEIDLAHLSVAVLELPFQLVRHDLLLDLAPPRPARIRSIVDEVFLPLVQSQVKDLTPSQERQLEPMPGDLFRSIRQAQRKRIEEWSRTRDLTFEQAMVLGYLERQPGVIQRDVAEMSYTTPANVSLLLKGLERRGLVERRTEGGRKRVSATPAGLGLVAGLDAVLAEADEMVFASLEPDERAGLEALVAKINAHLPGAVEGS</sequence>
<dbReference type="InterPro" id="IPR036388">
    <property type="entry name" value="WH-like_DNA-bd_sf"/>
</dbReference>
<dbReference type="Gene3D" id="1.10.357.10">
    <property type="entry name" value="Tetracycline Repressor, domain 2"/>
    <property type="match status" value="1"/>
</dbReference>
<evidence type="ECO:0000256" key="3">
    <source>
        <dbReference type="ARBA" id="ARBA00023163"/>
    </source>
</evidence>
<dbReference type="SUPFAM" id="SSF48498">
    <property type="entry name" value="Tetracyclin repressor-like, C-terminal domain"/>
    <property type="match status" value="1"/>
</dbReference>
<dbReference type="Gene3D" id="1.10.10.60">
    <property type="entry name" value="Homeodomain-like"/>
    <property type="match status" value="1"/>
</dbReference>
<dbReference type="EMBL" id="JBHRWI010000057">
    <property type="protein sequence ID" value="MFC3516014.1"/>
    <property type="molecule type" value="Genomic_DNA"/>
</dbReference>
<dbReference type="RefSeq" id="WP_377874564.1">
    <property type="nucleotide sequence ID" value="NZ_JBHMAY010000073.1"/>
</dbReference>
<reference evidence="8" key="1">
    <citation type="journal article" date="2019" name="Int. J. Syst. Evol. Microbiol.">
        <title>The Global Catalogue of Microorganisms (GCM) 10K type strain sequencing project: providing services to taxonomists for standard genome sequencing and annotation.</title>
        <authorList>
            <consortium name="The Broad Institute Genomics Platform"/>
            <consortium name="The Broad Institute Genome Sequencing Center for Infectious Disease"/>
            <person name="Wu L."/>
            <person name="Ma J."/>
        </authorList>
    </citation>
    <scope>NUCLEOTIDE SEQUENCE [LARGE SCALE GENOMIC DNA]</scope>
    <source>
        <strain evidence="8">CGMCC 4.7682</strain>
    </source>
</reference>
<dbReference type="PROSITE" id="PS50995">
    <property type="entry name" value="HTH_MARR_2"/>
    <property type="match status" value="1"/>
</dbReference>
<feature type="domain" description="HTH tetR-type" evidence="5">
    <location>
        <begin position="12"/>
        <end position="72"/>
    </location>
</feature>
<feature type="domain" description="HTH marR-type" evidence="6">
    <location>
        <begin position="212"/>
        <end position="338"/>
    </location>
</feature>
<keyword evidence="2 4" id="KW-0238">DNA-binding</keyword>
<dbReference type="SUPFAM" id="SSF46785">
    <property type="entry name" value="Winged helix' DNA-binding domain"/>
    <property type="match status" value="1"/>
</dbReference>
<evidence type="ECO:0000259" key="5">
    <source>
        <dbReference type="PROSITE" id="PS50977"/>
    </source>
</evidence>
<dbReference type="PANTHER" id="PTHR33164:SF43">
    <property type="entry name" value="HTH-TYPE TRANSCRIPTIONAL REPRESSOR YETL"/>
    <property type="match status" value="1"/>
</dbReference>
<keyword evidence="3" id="KW-0804">Transcription</keyword>
<evidence type="ECO:0000256" key="2">
    <source>
        <dbReference type="ARBA" id="ARBA00023125"/>
    </source>
</evidence>
<gene>
    <name evidence="7" type="ORF">ACFORO_38025</name>
</gene>
<name>A0ABV7QV26_9PSEU</name>
<evidence type="ECO:0000256" key="4">
    <source>
        <dbReference type="PROSITE-ProRule" id="PRU00335"/>
    </source>
</evidence>
<accession>A0ABV7QV26</accession>
<comment type="caution">
    <text evidence="7">The sequence shown here is derived from an EMBL/GenBank/DDBJ whole genome shotgun (WGS) entry which is preliminary data.</text>
</comment>
<dbReference type="SMART" id="SM00347">
    <property type="entry name" value="HTH_MARR"/>
    <property type="match status" value="1"/>
</dbReference>
<dbReference type="SUPFAM" id="SSF46689">
    <property type="entry name" value="Homeodomain-like"/>
    <property type="match status" value="1"/>
</dbReference>
<keyword evidence="8" id="KW-1185">Reference proteome</keyword>
<dbReference type="InterPro" id="IPR039422">
    <property type="entry name" value="MarR/SlyA-like"/>
</dbReference>
<dbReference type="PROSITE" id="PS50977">
    <property type="entry name" value="HTH_TETR_2"/>
    <property type="match status" value="1"/>
</dbReference>
<dbReference type="Pfam" id="PF16859">
    <property type="entry name" value="TetR_C_11"/>
    <property type="match status" value="1"/>
</dbReference>
<dbReference type="Pfam" id="PF00440">
    <property type="entry name" value="TetR_N"/>
    <property type="match status" value="1"/>
</dbReference>
<evidence type="ECO:0000259" key="6">
    <source>
        <dbReference type="PROSITE" id="PS50995"/>
    </source>
</evidence>
<evidence type="ECO:0000313" key="8">
    <source>
        <dbReference type="Proteomes" id="UP001595764"/>
    </source>
</evidence>
<protein>
    <submittedName>
        <fullName evidence="7">TetR/AcrR family transcriptional regulator C-terminal ligand-binding domain-containing protein</fullName>
    </submittedName>
</protein>
<evidence type="ECO:0000256" key="1">
    <source>
        <dbReference type="ARBA" id="ARBA00023015"/>
    </source>
</evidence>
<evidence type="ECO:0000313" key="7">
    <source>
        <dbReference type="EMBL" id="MFC3516014.1"/>
    </source>
</evidence>
<feature type="DNA-binding region" description="H-T-H motif" evidence="4">
    <location>
        <begin position="35"/>
        <end position="54"/>
    </location>
</feature>
<dbReference type="InterPro" id="IPR036390">
    <property type="entry name" value="WH_DNA-bd_sf"/>
</dbReference>
<dbReference type="PANTHER" id="PTHR33164">
    <property type="entry name" value="TRANSCRIPTIONAL REGULATOR, MARR FAMILY"/>
    <property type="match status" value="1"/>
</dbReference>
<dbReference type="Pfam" id="PF12802">
    <property type="entry name" value="MarR_2"/>
    <property type="match status" value="1"/>
</dbReference>
<dbReference type="InterPro" id="IPR036271">
    <property type="entry name" value="Tet_transcr_reg_TetR-rel_C_sf"/>
</dbReference>
<dbReference type="Proteomes" id="UP001595764">
    <property type="component" value="Unassembled WGS sequence"/>
</dbReference>
<dbReference type="Gene3D" id="1.10.10.10">
    <property type="entry name" value="Winged helix-like DNA-binding domain superfamily/Winged helix DNA-binding domain"/>
    <property type="match status" value="1"/>
</dbReference>
<keyword evidence="1" id="KW-0805">Transcription regulation</keyword>